<feature type="compositionally biased region" description="Basic and acidic residues" evidence="1">
    <location>
        <begin position="1"/>
        <end position="16"/>
    </location>
</feature>
<sequence length="94" mass="11402">MISHFGELKKKEESNQNHKNSLRRKLKKIKESYIGYGNKFEKKYNFPKMSENELKSFELKWKRKKEIEKRKTMLIILIAIITGIAIAIYLRFFF</sequence>
<reference evidence="4" key="1">
    <citation type="submission" date="2016-02" db="EMBL/GenBank/DDBJ databases">
        <authorList>
            <person name="Shin S.-K."/>
            <person name="Yi H."/>
            <person name="Kim E."/>
        </authorList>
    </citation>
    <scope>NUCLEOTIDE SEQUENCE [LARGE SCALE GENOMIC DNA]</scope>
    <source>
        <strain evidence="4">LPB0003</strain>
    </source>
</reference>
<keyword evidence="2" id="KW-0812">Transmembrane</keyword>
<evidence type="ECO:0000313" key="4">
    <source>
        <dbReference type="Proteomes" id="UP000092584"/>
    </source>
</evidence>
<comment type="caution">
    <text evidence="3">The sequence shown here is derived from an EMBL/GenBank/DDBJ whole genome shotgun (WGS) entry which is preliminary data.</text>
</comment>
<keyword evidence="2" id="KW-0472">Membrane</keyword>
<proteinExistence type="predicted"/>
<gene>
    <name evidence="3" type="ORF">LPB3_06730</name>
</gene>
<dbReference type="STRING" id="1774273.LPB03_05760"/>
<dbReference type="AlphaFoldDB" id="A0A1B8TWX8"/>
<keyword evidence="2" id="KW-1133">Transmembrane helix</keyword>
<evidence type="ECO:0000313" key="3">
    <source>
        <dbReference type="EMBL" id="OBY64092.1"/>
    </source>
</evidence>
<accession>A0A1B8TWX8</accession>
<keyword evidence="4" id="KW-1185">Reference proteome</keyword>
<name>A0A1B8TWX8_9FLAO</name>
<dbReference type="KEGG" id="pob:LPB03_05760"/>
<feature type="region of interest" description="Disordered" evidence="1">
    <location>
        <begin position="1"/>
        <end position="23"/>
    </location>
</feature>
<dbReference type="EMBL" id="LSFM01000022">
    <property type="protein sequence ID" value="OBY64092.1"/>
    <property type="molecule type" value="Genomic_DNA"/>
</dbReference>
<dbReference type="Proteomes" id="UP000092584">
    <property type="component" value="Unassembled WGS sequence"/>
</dbReference>
<evidence type="ECO:0000256" key="1">
    <source>
        <dbReference type="SAM" id="MobiDB-lite"/>
    </source>
</evidence>
<dbReference type="RefSeq" id="WP_065318843.1">
    <property type="nucleotide sequence ID" value="NZ_CP017477.1"/>
</dbReference>
<dbReference type="OrthoDB" id="9971797at2"/>
<organism evidence="3 4">
    <name type="scientific">Polaribacter vadi</name>
    <dbReference type="NCBI Taxonomy" id="1774273"/>
    <lineage>
        <taxon>Bacteria</taxon>
        <taxon>Pseudomonadati</taxon>
        <taxon>Bacteroidota</taxon>
        <taxon>Flavobacteriia</taxon>
        <taxon>Flavobacteriales</taxon>
        <taxon>Flavobacteriaceae</taxon>
    </lineage>
</organism>
<protein>
    <submittedName>
        <fullName evidence="3">Uncharacterized protein</fullName>
    </submittedName>
</protein>
<feature type="transmembrane region" description="Helical" evidence="2">
    <location>
        <begin position="72"/>
        <end position="92"/>
    </location>
</feature>
<evidence type="ECO:0000256" key="2">
    <source>
        <dbReference type="SAM" id="Phobius"/>
    </source>
</evidence>